<evidence type="ECO:0000313" key="10">
    <source>
        <dbReference type="Proteomes" id="UP000070284"/>
    </source>
</evidence>
<keyword evidence="4 7" id="KW-0694">RNA-binding</keyword>
<dbReference type="Proteomes" id="UP000070284">
    <property type="component" value="Unassembled WGS sequence"/>
</dbReference>
<dbReference type="HAMAP" id="MF_00480_A">
    <property type="entry name" value="Ribosomal_uS7_A"/>
    <property type="match status" value="1"/>
</dbReference>
<dbReference type="InterPro" id="IPR005716">
    <property type="entry name" value="Ribosomal_uS7_euk/arc"/>
</dbReference>
<protein>
    <recommendedName>
        <fullName evidence="7">Small ribosomal subunit protein uS7</fullName>
    </recommendedName>
</protein>
<dbReference type="NCBIfam" id="TIGR01028">
    <property type="entry name" value="uS7_euk_arch"/>
    <property type="match status" value="1"/>
</dbReference>
<evidence type="ECO:0000259" key="8">
    <source>
        <dbReference type="Pfam" id="PF00177"/>
    </source>
</evidence>
<organism evidence="9 10">
    <name type="scientific">candidate division MSBL1 archaeon SCGC-AAA259E19</name>
    <dbReference type="NCBI Taxonomy" id="1698264"/>
    <lineage>
        <taxon>Archaea</taxon>
        <taxon>Methanobacteriati</taxon>
        <taxon>Methanobacteriota</taxon>
        <taxon>candidate division MSBL1</taxon>
    </lineage>
</organism>
<sequence>MIIVPLKYFGKWSVDGVEIGDLGLRRYIKLEPRLAPHTAGRQNDKRFDKEEVPVVEQLMNKLMRSGPGKGKVSGKSIRGSKNCGKKNKAYNIVREAFEIIEEETGENPVQVLVDAIQNSAPREETTKISYGGITYHEAVDSAPLRRLDIALKNLVDGAYSSSFKSEDSIEECLAEELILASRKETGSYAVEQKEGTERIAKGAR</sequence>
<dbReference type="AlphaFoldDB" id="A0A133ULF6"/>
<reference evidence="9 10" key="1">
    <citation type="journal article" date="2016" name="Sci. Rep.">
        <title>Metabolic traits of an uncultured archaeal lineage -MSBL1- from brine pools of the Red Sea.</title>
        <authorList>
            <person name="Mwirichia R."/>
            <person name="Alam I."/>
            <person name="Rashid M."/>
            <person name="Vinu M."/>
            <person name="Ba-Alawi W."/>
            <person name="Anthony Kamau A."/>
            <person name="Kamanda Ngugi D."/>
            <person name="Goker M."/>
            <person name="Klenk H.P."/>
            <person name="Bajic V."/>
            <person name="Stingl U."/>
        </authorList>
    </citation>
    <scope>NUCLEOTIDE SEQUENCE [LARGE SCALE GENOMIC DNA]</scope>
    <source>
        <strain evidence="9">SCGC-AAA259E19</strain>
    </source>
</reference>
<comment type="function">
    <text evidence="7">One of the primary rRNA binding proteins, it binds directly to 16S rRNA where it nucleates assembly of the head domain of the 30S subunit. Is located at the subunit interface close to the decoding center.</text>
</comment>
<keyword evidence="6 7" id="KW-0687">Ribonucleoprotein</keyword>
<keyword evidence="10" id="KW-1185">Reference proteome</keyword>
<dbReference type="GO" id="GO:0006412">
    <property type="term" value="P:translation"/>
    <property type="evidence" value="ECO:0007669"/>
    <property type="project" value="UniProtKB-UniRule"/>
</dbReference>
<dbReference type="InterPro" id="IPR000235">
    <property type="entry name" value="Ribosomal_uS7"/>
</dbReference>
<comment type="caution">
    <text evidence="9">The sequence shown here is derived from an EMBL/GenBank/DDBJ whole genome shotgun (WGS) entry which is preliminary data.</text>
</comment>
<feature type="domain" description="Small ribosomal subunit protein uS7" evidence="8">
    <location>
        <begin position="25"/>
        <end position="204"/>
    </location>
</feature>
<name>A0A133ULF6_9EURY</name>
<evidence type="ECO:0000256" key="5">
    <source>
        <dbReference type="ARBA" id="ARBA00022980"/>
    </source>
</evidence>
<dbReference type="Pfam" id="PF00177">
    <property type="entry name" value="Ribosomal_S7"/>
    <property type="match status" value="1"/>
</dbReference>
<dbReference type="Gene3D" id="1.10.455.10">
    <property type="entry name" value="Ribosomal protein S7 domain"/>
    <property type="match status" value="1"/>
</dbReference>
<dbReference type="PATRIC" id="fig|1698264.3.peg.1117"/>
<keyword evidence="3 7" id="KW-0699">rRNA-binding</keyword>
<dbReference type="GO" id="GO:0015935">
    <property type="term" value="C:small ribosomal subunit"/>
    <property type="evidence" value="ECO:0007669"/>
    <property type="project" value="UniProtKB-UniRule"/>
</dbReference>
<gene>
    <name evidence="7" type="primary">rps7</name>
    <name evidence="9" type="ORF">AKJ65_02795</name>
</gene>
<dbReference type="SUPFAM" id="SSF47973">
    <property type="entry name" value="Ribosomal protein S7"/>
    <property type="match status" value="1"/>
</dbReference>
<keyword evidence="5 7" id="KW-0689">Ribosomal protein</keyword>
<dbReference type="NCBIfam" id="NF003106">
    <property type="entry name" value="PRK04027.1"/>
    <property type="match status" value="1"/>
</dbReference>
<evidence type="ECO:0000256" key="1">
    <source>
        <dbReference type="ARBA" id="ARBA00007151"/>
    </source>
</evidence>
<dbReference type="EMBL" id="LHXO01000028">
    <property type="protein sequence ID" value="KXA95024.1"/>
    <property type="molecule type" value="Genomic_DNA"/>
</dbReference>
<proteinExistence type="inferred from homology"/>
<dbReference type="GO" id="GO:0003735">
    <property type="term" value="F:structural constituent of ribosome"/>
    <property type="evidence" value="ECO:0007669"/>
    <property type="project" value="UniProtKB-UniRule"/>
</dbReference>
<dbReference type="PIRSF" id="PIRSF002122">
    <property type="entry name" value="RPS7p_RPS7a_RPS5e_RPS7o"/>
    <property type="match status" value="1"/>
</dbReference>
<dbReference type="PANTHER" id="PTHR11205">
    <property type="entry name" value="RIBOSOMAL PROTEIN S7"/>
    <property type="match status" value="1"/>
</dbReference>
<dbReference type="CDD" id="cd14867">
    <property type="entry name" value="uS7_Eukaryote"/>
    <property type="match status" value="1"/>
</dbReference>
<evidence type="ECO:0000256" key="3">
    <source>
        <dbReference type="ARBA" id="ARBA00022730"/>
    </source>
</evidence>
<evidence type="ECO:0000256" key="7">
    <source>
        <dbReference type="HAMAP-Rule" id="MF_00480"/>
    </source>
</evidence>
<evidence type="ECO:0000313" key="9">
    <source>
        <dbReference type="EMBL" id="KXA95024.1"/>
    </source>
</evidence>
<evidence type="ECO:0000256" key="2">
    <source>
        <dbReference type="ARBA" id="ARBA00011458"/>
    </source>
</evidence>
<accession>A0A133ULF6</accession>
<dbReference type="GO" id="GO:0019843">
    <property type="term" value="F:rRNA binding"/>
    <property type="evidence" value="ECO:0007669"/>
    <property type="project" value="UniProtKB-UniRule"/>
</dbReference>
<evidence type="ECO:0000256" key="6">
    <source>
        <dbReference type="ARBA" id="ARBA00023274"/>
    </source>
</evidence>
<evidence type="ECO:0000256" key="4">
    <source>
        <dbReference type="ARBA" id="ARBA00022884"/>
    </source>
</evidence>
<dbReference type="InterPro" id="IPR036823">
    <property type="entry name" value="Ribosomal_uS7_dom_sf"/>
</dbReference>
<comment type="similarity">
    <text evidence="1 7">Belongs to the universal ribosomal protein uS7 family.</text>
</comment>
<dbReference type="InterPro" id="IPR026018">
    <property type="entry name" value="Ribosomal_uS7_arc"/>
</dbReference>
<dbReference type="InterPro" id="IPR023798">
    <property type="entry name" value="Ribosomal_uS7_dom"/>
</dbReference>
<comment type="subunit">
    <text evidence="2 7">Part of the 30S ribosomal subunit.</text>
</comment>